<protein>
    <submittedName>
        <fullName evidence="5">Glutathione-dependent formaldehyde-activating, GFA</fullName>
    </submittedName>
</protein>
<organism evidence="5 6">
    <name type="scientific">Saccharata proteae CBS 121410</name>
    <dbReference type="NCBI Taxonomy" id="1314787"/>
    <lineage>
        <taxon>Eukaryota</taxon>
        <taxon>Fungi</taxon>
        <taxon>Dikarya</taxon>
        <taxon>Ascomycota</taxon>
        <taxon>Pezizomycotina</taxon>
        <taxon>Dothideomycetes</taxon>
        <taxon>Dothideomycetes incertae sedis</taxon>
        <taxon>Botryosphaeriales</taxon>
        <taxon>Saccharataceae</taxon>
        <taxon>Saccharata</taxon>
    </lineage>
</organism>
<dbReference type="EMBL" id="ML978711">
    <property type="protein sequence ID" value="KAF2092279.1"/>
    <property type="molecule type" value="Genomic_DNA"/>
</dbReference>
<keyword evidence="6" id="KW-1185">Reference proteome</keyword>
<evidence type="ECO:0000256" key="1">
    <source>
        <dbReference type="ARBA" id="ARBA00005495"/>
    </source>
</evidence>
<dbReference type="PANTHER" id="PTHR28620:SF1">
    <property type="entry name" value="CENP-V_GFA DOMAIN-CONTAINING PROTEIN"/>
    <property type="match status" value="1"/>
</dbReference>
<evidence type="ECO:0000256" key="3">
    <source>
        <dbReference type="ARBA" id="ARBA00022833"/>
    </source>
</evidence>
<accession>A0A9P4I297</accession>
<evidence type="ECO:0000256" key="2">
    <source>
        <dbReference type="ARBA" id="ARBA00022723"/>
    </source>
</evidence>
<feature type="domain" description="CENP-V/GFA" evidence="4">
    <location>
        <begin position="19"/>
        <end position="138"/>
    </location>
</feature>
<keyword evidence="3" id="KW-0862">Zinc</keyword>
<keyword evidence="2" id="KW-0479">Metal-binding</keyword>
<sequence>MPQHPLLPIEEVSPNLVTYTCHCHCGAIKFSATLPSVLETPVLRCNCSACTRFGYLLVYPKAGDVVFSRGEQELKSYRFGTKTLPHRFCGTCGSSLLIDFADAQTDMLRGLVGLNLRCFADAEALLPKVQYKDVDGWGMLNPPYSVE</sequence>
<proteinExistence type="inferred from homology"/>
<dbReference type="PANTHER" id="PTHR28620">
    <property type="entry name" value="CENTROMERE PROTEIN V"/>
    <property type="match status" value="1"/>
</dbReference>
<dbReference type="GO" id="GO:0046872">
    <property type="term" value="F:metal ion binding"/>
    <property type="evidence" value="ECO:0007669"/>
    <property type="project" value="UniProtKB-KW"/>
</dbReference>
<comment type="similarity">
    <text evidence="1">Belongs to the Gfa family.</text>
</comment>
<name>A0A9P4I297_9PEZI</name>
<dbReference type="AlphaFoldDB" id="A0A9P4I297"/>
<reference evidence="5" key="1">
    <citation type="journal article" date="2020" name="Stud. Mycol.">
        <title>101 Dothideomycetes genomes: a test case for predicting lifestyles and emergence of pathogens.</title>
        <authorList>
            <person name="Haridas S."/>
            <person name="Albert R."/>
            <person name="Binder M."/>
            <person name="Bloem J."/>
            <person name="Labutti K."/>
            <person name="Salamov A."/>
            <person name="Andreopoulos B."/>
            <person name="Baker S."/>
            <person name="Barry K."/>
            <person name="Bills G."/>
            <person name="Bluhm B."/>
            <person name="Cannon C."/>
            <person name="Castanera R."/>
            <person name="Culley D."/>
            <person name="Daum C."/>
            <person name="Ezra D."/>
            <person name="Gonzalez J."/>
            <person name="Henrissat B."/>
            <person name="Kuo A."/>
            <person name="Liang C."/>
            <person name="Lipzen A."/>
            <person name="Lutzoni F."/>
            <person name="Magnuson J."/>
            <person name="Mondo S."/>
            <person name="Nolan M."/>
            <person name="Ohm R."/>
            <person name="Pangilinan J."/>
            <person name="Park H.-J."/>
            <person name="Ramirez L."/>
            <person name="Alfaro M."/>
            <person name="Sun H."/>
            <person name="Tritt A."/>
            <person name="Yoshinaga Y."/>
            <person name="Zwiers L.-H."/>
            <person name="Turgeon B."/>
            <person name="Goodwin S."/>
            <person name="Spatafora J."/>
            <person name="Crous P."/>
            <person name="Grigoriev I."/>
        </authorList>
    </citation>
    <scope>NUCLEOTIDE SEQUENCE</scope>
    <source>
        <strain evidence="5">CBS 121410</strain>
    </source>
</reference>
<dbReference type="InterPro" id="IPR052355">
    <property type="entry name" value="CENP-V-like"/>
</dbReference>
<comment type="caution">
    <text evidence="5">The sequence shown here is derived from an EMBL/GenBank/DDBJ whole genome shotgun (WGS) entry which is preliminary data.</text>
</comment>
<dbReference type="Gene3D" id="2.170.150.70">
    <property type="match status" value="1"/>
</dbReference>
<dbReference type="Proteomes" id="UP000799776">
    <property type="component" value="Unassembled WGS sequence"/>
</dbReference>
<dbReference type="PROSITE" id="PS51891">
    <property type="entry name" value="CENP_V_GFA"/>
    <property type="match status" value="1"/>
</dbReference>
<dbReference type="SUPFAM" id="SSF51316">
    <property type="entry name" value="Mss4-like"/>
    <property type="match status" value="1"/>
</dbReference>
<evidence type="ECO:0000313" key="6">
    <source>
        <dbReference type="Proteomes" id="UP000799776"/>
    </source>
</evidence>
<dbReference type="InterPro" id="IPR006913">
    <property type="entry name" value="CENP-V/GFA"/>
</dbReference>
<evidence type="ECO:0000259" key="4">
    <source>
        <dbReference type="PROSITE" id="PS51891"/>
    </source>
</evidence>
<dbReference type="Pfam" id="PF04828">
    <property type="entry name" value="GFA"/>
    <property type="match status" value="1"/>
</dbReference>
<dbReference type="InterPro" id="IPR011057">
    <property type="entry name" value="Mss4-like_sf"/>
</dbReference>
<gene>
    <name evidence="5" type="ORF">K490DRAFT_61720</name>
</gene>
<dbReference type="GO" id="GO:0016846">
    <property type="term" value="F:carbon-sulfur lyase activity"/>
    <property type="evidence" value="ECO:0007669"/>
    <property type="project" value="InterPro"/>
</dbReference>
<dbReference type="OrthoDB" id="2993351at2759"/>
<evidence type="ECO:0000313" key="5">
    <source>
        <dbReference type="EMBL" id="KAF2092279.1"/>
    </source>
</evidence>